<comment type="caution">
    <text evidence="2">The sequence shown here is derived from an EMBL/GenBank/DDBJ whole genome shotgun (WGS) entry which is preliminary data.</text>
</comment>
<keyword evidence="1" id="KW-1133">Transmembrane helix</keyword>
<gene>
    <name evidence="2" type="ORF">NL53_07950</name>
</gene>
<protein>
    <submittedName>
        <fullName evidence="2">Membrane protein</fullName>
    </submittedName>
</protein>
<keyword evidence="1" id="KW-0812">Transmembrane</keyword>
<accession>A0ABR4YDB2</accession>
<evidence type="ECO:0000313" key="3">
    <source>
        <dbReference type="Proteomes" id="UP000030520"/>
    </source>
</evidence>
<evidence type="ECO:0000256" key="1">
    <source>
        <dbReference type="SAM" id="Phobius"/>
    </source>
</evidence>
<keyword evidence="3" id="KW-1185">Reference proteome</keyword>
<proteinExistence type="predicted"/>
<dbReference type="Proteomes" id="UP000030520">
    <property type="component" value="Unassembled WGS sequence"/>
</dbReference>
<feature type="transmembrane region" description="Helical" evidence="1">
    <location>
        <begin position="15"/>
        <end position="35"/>
    </location>
</feature>
<evidence type="ECO:0000313" key="2">
    <source>
        <dbReference type="EMBL" id="KHA60982.1"/>
    </source>
</evidence>
<name>A0ABR4YDB2_9VIBR</name>
<feature type="transmembrane region" description="Helical" evidence="1">
    <location>
        <begin position="47"/>
        <end position="80"/>
    </location>
</feature>
<keyword evidence="1" id="KW-0472">Membrane</keyword>
<dbReference type="EMBL" id="JRWM01000009">
    <property type="protein sequence ID" value="KHA60982.1"/>
    <property type="molecule type" value="Genomic_DNA"/>
</dbReference>
<sequence length="91" mass="10123">MWYLFKDYVDTPNHIEFLIFGVSMIASYIVACVSCKSRNMSGYEVRVIATAAGLMVAALVGGVKFTFVSTLLVSMFFTWLMVRKGHALGWG</sequence>
<organism evidence="2 3">
    <name type="scientific">Vibrio variabilis</name>
    <dbReference type="NCBI Taxonomy" id="990271"/>
    <lineage>
        <taxon>Bacteria</taxon>
        <taxon>Pseudomonadati</taxon>
        <taxon>Pseudomonadota</taxon>
        <taxon>Gammaproteobacteria</taxon>
        <taxon>Vibrionales</taxon>
        <taxon>Vibrionaceae</taxon>
        <taxon>Vibrio</taxon>
    </lineage>
</organism>
<reference evidence="2 3" key="1">
    <citation type="submission" date="2014-10" db="EMBL/GenBank/DDBJ databases">
        <title>Genome sequencing of Vibrio variabilis T01.</title>
        <authorList>
            <person name="Chan K.-G."/>
            <person name="Mohamad N.I."/>
        </authorList>
    </citation>
    <scope>NUCLEOTIDE SEQUENCE [LARGE SCALE GENOMIC DNA]</scope>
    <source>
        <strain evidence="2 3">T01</strain>
    </source>
</reference>